<evidence type="ECO:0000256" key="1">
    <source>
        <dbReference type="SAM" id="MobiDB-lite"/>
    </source>
</evidence>
<gene>
    <name evidence="2" type="ORF">GCM10009787_66810</name>
</gene>
<evidence type="ECO:0000313" key="3">
    <source>
        <dbReference type="Proteomes" id="UP001501391"/>
    </source>
</evidence>
<sequence length="63" mass="6568">MTALRPTGVSMHDLLASCEAAQAVSCPPRPPETRPKGARGTARATKTAPQPPDGVPRHPQQTA</sequence>
<accession>A0ABP5NV90</accession>
<keyword evidence="3" id="KW-1185">Reference proteome</keyword>
<organism evidence="2 3">
    <name type="scientific">Streptomyces bangladeshensis</name>
    <dbReference type="NCBI Taxonomy" id="295352"/>
    <lineage>
        <taxon>Bacteria</taxon>
        <taxon>Bacillati</taxon>
        <taxon>Actinomycetota</taxon>
        <taxon>Actinomycetes</taxon>
        <taxon>Kitasatosporales</taxon>
        <taxon>Streptomycetaceae</taxon>
        <taxon>Streptomyces</taxon>
    </lineage>
</organism>
<comment type="caution">
    <text evidence="2">The sequence shown here is derived from an EMBL/GenBank/DDBJ whole genome shotgun (WGS) entry which is preliminary data.</text>
</comment>
<evidence type="ECO:0000313" key="2">
    <source>
        <dbReference type="EMBL" id="GAA2203504.1"/>
    </source>
</evidence>
<feature type="region of interest" description="Disordered" evidence="1">
    <location>
        <begin position="22"/>
        <end position="63"/>
    </location>
</feature>
<dbReference type="EMBL" id="BAAAOQ010000028">
    <property type="protein sequence ID" value="GAA2203504.1"/>
    <property type="molecule type" value="Genomic_DNA"/>
</dbReference>
<reference evidence="3" key="1">
    <citation type="journal article" date="2019" name="Int. J. Syst. Evol. Microbiol.">
        <title>The Global Catalogue of Microorganisms (GCM) 10K type strain sequencing project: providing services to taxonomists for standard genome sequencing and annotation.</title>
        <authorList>
            <consortium name="The Broad Institute Genomics Platform"/>
            <consortium name="The Broad Institute Genome Sequencing Center for Infectious Disease"/>
            <person name="Wu L."/>
            <person name="Ma J."/>
        </authorList>
    </citation>
    <scope>NUCLEOTIDE SEQUENCE [LARGE SCALE GENOMIC DNA]</scope>
    <source>
        <strain evidence="3">JCM 14924</strain>
    </source>
</reference>
<name>A0ABP5NV90_9ACTN</name>
<protein>
    <submittedName>
        <fullName evidence="2">Uncharacterized protein</fullName>
    </submittedName>
</protein>
<proteinExistence type="predicted"/>
<dbReference type="Proteomes" id="UP001501391">
    <property type="component" value="Unassembled WGS sequence"/>
</dbReference>
<feature type="compositionally biased region" description="Low complexity" evidence="1">
    <location>
        <begin position="38"/>
        <end position="48"/>
    </location>
</feature>